<dbReference type="InterPro" id="IPR005149">
    <property type="entry name" value="Tscrpt_reg_PadR_N"/>
</dbReference>
<protein>
    <submittedName>
        <fullName evidence="2">Putative transcriptional regulator</fullName>
    </submittedName>
</protein>
<proteinExistence type="predicted"/>
<dbReference type="PANTHER" id="PTHR33169">
    <property type="entry name" value="PADR-FAMILY TRANSCRIPTIONAL REGULATOR"/>
    <property type="match status" value="1"/>
</dbReference>
<dbReference type="KEGG" id="ccl:Clocl_3846"/>
<dbReference type="RefSeq" id="WP_014256798.1">
    <property type="nucleotide sequence ID" value="NC_016627.1"/>
</dbReference>
<dbReference type="PANTHER" id="PTHR33169:SF13">
    <property type="entry name" value="PADR-FAMILY TRANSCRIPTIONAL REGULATOR"/>
    <property type="match status" value="1"/>
</dbReference>
<dbReference type="OrthoDB" id="9814826at2"/>
<reference evidence="3" key="1">
    <citation type="submission" date="2011-12" db="EMBL/GenBank/DDBJ databases">
        <title>Complete sequence of Clostridium clariflavum DSM 19732.</title>
        <authorList>
            <consortium name="US DOE Joint Genome Institute"/>
            <person name="Lucas S."/>
            <person name="Han J."/>
            <person name="Lapidus A."/>
            <person name="Cheng J.-F."/>
            <person name="Goodwin L."/>
            <person name="Pitluck S."/>
            <person name="Peters L."/>
            <person name="Teshima H."/>
            <person name="Detter J.C."/>
            <person name="Han C."/>
            <person name="Tapia R."/>
            <person name="Land M."/>
            <person name="Hauser L."/>
            <person name="Kyrpides N."/>
            <person name="Ivanova N."/>
            <person name="Pagani I."/>
            <person name="Kitzmiller T."/>
            <person name="Lynd L."/>
            <person name="Izquierdo J."/>
            <person name="Woyke T."/>
        </authorList>
    </citation>
    <scope>NUCLEOTIDE SEQUENCE [LARGE SCALE GENOMIC DNA]</scope>
    <source>
        <strain evidence="3">DSM 19732 / NBRC 101661 / EBR45</strain>
    </source>
</reference>
<sequence>MESNLPLTEAIFYILLAVRKPNHGYGIIQEVTEITGGRVILGPGTLYGAINSLLSKKWIKLYSEDKTSRKKKEYLITDDGKEVFYKEVKRLEELIHNSKLMEESV</sequence>
<accession>G8M1R6</accession>
<dbReference type="InterPro" id="IPR052509">
    <property type="entry name" value="Metal_resp_DNA-bind_regulator"/>
</dbReference>
<feature type="domain" description="Transcription regulator PadR N-terminal" evidence="1">
    <location>
        <begin position="17"/>
        <end position="84"/>
    </location>
</feature>
<evidence type="ECO:0000259" key="1">
    <source>
        <dbReference type="Pfam" id="PF03551"/>
    </source>
</evidence>
<dbReference type="STRING" id="720554.Clocl_3846"/>
<dbReference type="Gene3D" id="1.10.10.10">
    <property type="entry name" value="Winged helix-like DNA-binding domain superfamily/Winged helix DNA-binding domain"/>
    <property type="match status" value="1"/>
</dbReference>
<dbReference type="AlphaFoldDB" id="G8M1R6"/>
<evidence type="ECO:0000313" key="3">
    <source>
        <dbReference type="Proteomes" id="UP000005435"/>
    </source>
</evidence>
<name>G8M1R6_ACECE</name>
<dbReference type="eggNOG" id="COG1695">
    <property type="taxonomic scope" value="Bacteria"/>
</dbReference>
<dbReference type="Pfam" id="PF03551">
    <property type="entry name" value="PadR"/>
    <property type="match status" value="1"/>
</dbReference>
<keyword evidence="3" id="KW-1185">Reference proteome</keyword>
<reference evidence="2 3" key="2">
    <citation type="journal article" date="2012" name="Stand. Genomic Sci.">
        <title>Complete Genome Sequence of Clostridium clariflavum DSM 19732.</title>
        <authorList>
            <person name="Izquierdo J.A."/>
            <person name="Goodwin L."/>
            <person name="Davenport K.W."/>
            <person name="Teshima H."/>
            <person name="Bruce D."/>
            <person name="Detter C."/>
            <person name="Tapia R."/>
            <person name="Han S."/>
            <person name="Land M."/>
            <person name="Hauser L."/>
            <person name="Jeffries C.D."/>
            <person name="Han J."/>
            <person name="Pitluck S."/>
            <person name="Nolan M."/>
            <person name="Chen A."/>
            <person name="Huntemann M."/>
            <person name="Mavromatis K."/>
            <person name="Mikhailova N."/>
            <person name="Liolios K."/>
            <person name="Woyke T."/>
            <person name="Lynd L.R."/>
        </authorList>
    </citation>
    <scope>NUCLEOTIDE SEQUENCE [LARGE SCALE GENOMIC DNA]</scope>
    <source>
        <strain evidence="3">DSM 19732 / NBRC 101661 / EBR45</strain>
    </source>
</reference>
<dbReference type="HOGENOM" id="CLU_063440_4_1_9"/>
<dbReference type="InterPro" id="IPR036390">
    <property type="entry name" value="WH_DNA-bd_sf"/>
</dbReference>
<dbReference type="InterPro" id="IPR036388">
    <property type="entry name" value="WH-like_DNA-bd_sf"/>
</dbReference>
<dbReference type="Proteomes" id="UP000005435">
    <property type="component" value="Chromosome"/>
</dbReference>
<dbReference type="EMBL" id="CP003065">
    <property type="protein sequence ID" value="AEV70295.1"/>
    <property type="molecule type" value="Genomic_DNA"/>
</dbReference>
<organism evidence="2 3">
    <name type="scientific">Acetivibrio clariflavus (strain DSM 19732 / NBRC 101661 / EBR45)</name>
    <name type="common">Clostridium clariflavum</name>
    <dbReference type="NCBI Taxonomy" id="720554"/>
    <lineage>
        <taxon>Bacteria</taxon>
        <taxon>Bacillati</taxon>
        <taxon>Bacillota</taxon>
        <taxon>Clostridia</taxon>
        <taxon>Eubacteriales</taxon>
        <taxon>Oscillospiraceae</taxon>
        <taxon>Acetivibrio</taxon>
    </lineage>
</organism>
<evidence type="ECO:0000313" key="2">
    <source>
        <dbReference type="EMBL" id="AEV70295.1"/>
    </source>
</evidence>
<gene>
    <name evidence="2" type="ordered locus">Clocl_3846</name>
</gene>
<dbReference type="SUPFAM" id="SSF46785">
    <property type="entry name" value="Winged helix' DNA-binding domain"/>
    <property type="match status" value="1"/>
</dbReference>